<dbReference type="Proteomes" id="UP000649826">
    <property type="component" value="Unassembled WGS sequence"/>
</dbReference>
<gene>
    <name evidence="1" type="ORF">H8Z82_15465</name>
</gene>
<keyword evidence="2" id="KW-1185">Reference proteome</keyword>
<sequence length="728" mass="87008">MSQIQNYKNNLLNLIKVVNSQSERYDRIESISVLKINEQLGEWLDLIKKLRNWPTNYKYYSMDLLSDFAERYQKKDQSGKTITVQTLFEQGWLLRHKDTWSFTVYEGKFDQIKFKDLGSDNSEILFLKKLKNSLKAGNKENFSETDRKKISKNGAMIFAVWWDSICQKGNEEEKKVWFYWWDVLNIYGVYQYTTHKKELYCSCMEYIDAIGDSTWSQYHKIIYHKFVLENWQLRNKIYTMESFEFPERPLKNVLYFNRRGDMFHSLYDIWKLEQRCFMLCRRAYADMDKEERKKCCEYMRIPCLNFMVDDLAAYPMVLTDCMEDPQLFASISVGLWLKLDNIERKEPRLKKVLLERVNENIFFILKDGILRQQTEDWKTALKDMLWYMLTESADYSRTVSGQQRAVSELYSNWKQWYSGEKEVQKRCNKYILDYLRNSYDDSSNGVDKMRIGAGYLIWTDMYGGENAGEKLLEFYKKYILDCMGNKVLVSTISWGFFEENWHWRMLEYVADSGSEAIKAFSEILSPEKYVSEVYRMKGKSPLLFVGKAGLIHLYLLAEFIQKKDELLSKKNQRELEERFIDCFIGYQISDCDPFEVEHIRILNAEILLTKYMDAICLVSEDNETRFIKFLQTQSPEKIIFYIKNIKKITLYEQLIKILKEKLDEDFTEDILFIPSMQKLIDTMLSLCYTDEKFKTIFAKKIVELYEQLKTVFIIQMFILKTVMNQNGL</sequence>
<protein>
    <recommendedName>
        <fullName evidence="3">DUF4020 domain-containing protein</fullName>
    </recommendedName>
</protein>
<evidence type="ECO:0008006" key="3">
    <source>
        <dbReference type="Google" id="ProtNLM"/>
    </source>
</evidence>
<comment type="caution">
    <text evidence="1">The sequence shown here is derived from an EMBL/GenBank/DDBJ whole genome shotgun (WGS) entry which is preliminary data.</text>
</comment>
<proteinExistence type="predicted"/>
<evidence type="ECO:0000313" key="2">
    <source>
        <dbReference type="Proteomes" id="UP000649826"/>
    </source>
</evidence>
<dbReference type="RefSeq" id="WP_186995608.1">
    <property type="nucleotide sequence ID" value="NZ_JACOQG010000040.1"/>
</dbReference>
<dbReference type="EMBL" id="JACOQG010000040">
    <property type="protein sequence ID" value="MBC5781013.1"/>
    <property type="molecule type" value="Genomic_DNA"/>
</dbReference>
<accession>A0ABR7ILW9</accession>
<feature type="non-terminal residue" evidence="1">
    <location>
        <position position="728"/>
    </location>
</feature>
<organism evidence="1 2">
    <name type="scientific">Blautia difficilis</name>
    <dbReference type="NCBI Taxonomy" id="2763027"/>
    <lineage>
        <taxon>Bacteria</taxon>
        <taxon>Bacillati</taxon>
        <taxon>Bacillota</taxon>
        <taxon>Clostridia</taxon>
        <taxon>Lachnospirales</taxon>
        <taxon>Lachnospiraceae</taxon>
        <taxon>Blautia</taxon>
    </lineage>
</organism>
<reference evidence="1 2" key="1">
    <citation type="submission" date="2020-08" db="EMBL/GenBank/DDBJ databases">
        <title>Genome public.</title>
        <authorList>
            <person name="Liu C."/>
            <person name="Sun Q."/>
        </authorList>
    </citation>
    <scope>NUCLEOTIDE SEQUENCE [LARGE SCALE GENOMIC DNA]</scope>
    <source>
        <strain evidence="1 2">M29</strain>
    </source>
</reference>
<name>A0ABR7ILW9_9FIRM</name>
<evidence type="ECO:0000313" key="1">
    <source>
        <dbReference type="EMBL" id="MBC5781013.1"/>
    </source>
</evidence>